<evidence type="ECO:0000313" key="2">
    <source>
        <dbReference type="EMBL" id="MQM16292.1"/>
    </source>
</evidence>
<dbReference type="EMBL" id="NMUH01006941">
    <property type="protein sequence ID" value="MQM16292.1"/>
    <property type="molecule type" value="Genomic_DNA"/>
</dbReference>
<comment type="caution">
    <text evidence="2">The sequence shown here is derived from an EMBL/GenBank/DDBJ whole genome shotgun (WGS) entry which is preliminary data.</text>
</comment>
<keyword evidence="1" id="KW-1133">Transmembrane helix</keyword>
<name>A0A843XAE2_COLES</name>
<proteinExistence type="predicted"/>
<accession>A0A843XAE2</accession>
<keyword evidence="1" id="KW-0812">Transmembrane</keyword>
<keyword evidence="1" id="KW-0472">Membrane</keyword>
<dbReference type="PANTHER" id="PTHR33780">
    <property type="entry name" value="EXPRESSED PROTEIN"/>
    <property type="match status" value="1"/>
</dbReference>
<reference evidence="2" key="1">
    <citation type="submission" date="2017-07" db="EMBL/GenBank/DDBJ databases">
        <title>Taro Niue Genome Assembly and Annotation.</title>
        <authorList>
            <person name="Atibalentja N."/>
            <person name="Keating K."/>
            <person name="Fields C.J."/>
        </authorList>
    </citation>
    <scope>NUCLEOTIDE SEQUENCE</scope>
    <source>
        <strain evidence="2">Niue_2</strain>
        <tissue evidence="2">Leaf</tissue>
    </source>
</reference>
<dbReference type="Proteomes" id="UP000652761">
    <property type="component" value="Unassembled WGS sequence"/>
</dbReference>
<dbReference type="AlphaFoldDB" id="A0A843XAE2"/>
<organism evidence="2 3">
    <name type="scientific">Colocasia esculenta</name>
    <name type="common">Wild taro</name>
    <name type="synonym">Arum esculentum</name>
    <dbReference type="NCBI Taxonomy" id="4460"/>
    <lineage>
        <taxon>Eukaryota</taxon>
        <taxon>Viridiplantae</taxon>
        <taxon>Streptophyta</taxon>
        <taxon>Embryophyta</taxon>
        <taxon>Tracheophyta</taxon>
        <taxon>Spermatophyta</taxon>
        <taxon>Magnoliopsida</taxon>
        <taxon>Liliopsida</taxon>
        <taxon>Araceae</taxon>
        <taxon>Aroideae</taxon>
        <taxon>Colocasieae</taxon>
        <taxon>Colocasia</taxon>
    </lineage>
</organism>
<evidence type="ECO:0000256" key="1">
    <source>
        <dbReference type="SAM" id="Phobius"/>
    </source>
</evidence>
<gene>
    <name evidence="2" type="ORF">Taro_049249</name>
</gene>
<evidence type="ECO:0000313" key="3">
    <source>
        <dbReference type="Proteomes" id="UP000652761"/>
    </source>
</evidence>
<feature type="transmembrane region" description="Helical" evidence="1">
    <location>
        <begin position="491"/>
        <end position="512"/>
    </location>
</feature>
<dbReference type="PANTHER" id="PTHR33780:SF10">
    <property type="entry name" value="TRANSMEMBRANE PROTEIN"/>
    <property type="match status" value="1"/>
</dbReference>
<sequence length="542" mass="59544">MAFLSIAVGTIVGRPLLIRLIALLHSTSDQALLACHMALSSREQLGKGGGLLDPQRPLKKAISGALDEGTSGQWDVEARNAERFGSEPLDVVPECFAFLLPNRQKRRRCARLRPSTKEVVLEGFLQLVEGRDGTSGEGFESCPRGLLQAVDVVPRVSGAVVGHDGRKRQLRRDPGFQDLQGEWGAEVQVLICRSFALCPLDHRVHAALQVDDTMEASSKLLIGVRRTLTSGPVGVGAYDGTRGRRNHHEATGRVVPPLRCLARRRGPARPTGRLHLLLPRRRRGVRSSTRRLRLLLRWRRNRQGRLPGQLGLEALTDSCQMLHLSPEFRHLLSGYGHSGSMYIAGCSGGDDDDVKVLEKWDGSSLNDAEKGALVGALGRELRVEKGEKIGAPSERAGAVARSGIGESDRMGEMSGKLGRWRHLQMVLFLCSVPLQLSSGQSIEKQVSVDGLVLTWKVVLWNEIGTTDDPSNSKDGKTTGHSKSNNSTGLDVLYACLGVVAVVLLAVFLFKLWQKKKREEQHARLLRLFEEDDELELELGLRD</sequence>
<protein>
    <submittedName>
        <fullName evidence="2">Uncharacterized protein</fullName>
    </submittedName>
</protein>
<keyword evidence="3" id="KW-1185">Reference proteome</keyword>